<dbReference type="EMBL" id="RBSD01000206">
    <property type="protein sequence ID" value="RMR79899.1"/>
    <property type="molecule type" value="Genomic_DNA"/>
</dbReference>
<gene>
    <name evidence="2" type="ORF">ALP78_200081</name>
</gene>
<dbReference type="AlphaFoldDB" id="A0A3M4XVQ2"/>
<dbReference type="Proteomes" id="UP000268004">
    <property type="component" value="Unassembled WGS sequence"/>
</dbReference>
<comment type="caution">
    <text evidence="2">The sequence shown here is derived from an EMBL/GenBank/DDBJ whole genome shotgun (WGS) entry which is preliminary data.</text>
</comment>
<evidence type="ECO:0000313" key="3">
    <source>
        <dbReference type="Proteomes" id="UP000268004"/>
    </source>
</evidence>
<evidence type="ECO:0000313" key="2">
    <source>
        <dbReference type="EMBL" id="RMR79899.1"/>
    </source>
</evidence>
<proteinExistence type="predicted"/>
<dbReference type="Gene3D" id="3.10.129.10">
    <property type="entry name" value="Hotdog Thioesterase"/>
    <property type="match status" value="1"/>
</dbReference>
<name>A0A3M4XVQ2_9PSED</name>
<reference evidence="2 3" key="1">
    <citation type="submission" date="2018-08" db="EMBL/GenBank/DDBJ databases">
        <title>Recombination of ecologically and evolutionarily significant loci maintains genetic cohesion in the Pseudomonas syringae species complex.</title>
        <authorList>
            <person name="Dillon M."/>
            <person name="Thakur S."/>
            <person name="Almeida R.N.D."/>
            <person name="Weir B.S."/>
            <person name="Guttman D.S."/>
        </authorList>
    </citation>
    <scope>NUCLEOTIDE SEQUENCE [LARGE SCALE GENOMIC DNA]</scope>
    <source>
        <strain evidence="2 3">ICMP 4996</strain>
    </source>
</reference>
<protein>
    <recommendedName>
        <fullName evidence="1">MaoC-like domain-containing protein</fullName>
    </recommendedName>
</protein>
<dbReference type="InterPro" id="IPR002539">
    <property type="entry name" value="MaoC-like_dom"/>
</dbReference>
<dbReference type="InterPro" id="IPR029069">
    <property type="entry name" value="HotDog_dom_sf"/>
</dbReference>
<dbReference type="Pfam" id="PF01575">
    <property type="entry name" value="MaoC_dehydratas"/>
    <property type="match status" value="1"/>
</dbReference>
<dbReference type="SUPFAM" id="SSF54637">
    <property type="entry name" value="Thioesterase/thiol ester dehydrase-isomerase"/>
    <property type="match status" value="1"/>
</dbReference>
<evidence type="ECO:0000259" key="1">
    <source>
        <dbReference type="Pfam" id="PF01575"/>
    </source>
</evidence>
<dbReference type="RefSeq" id="WP_046265915.1">
    <property type="nucleotide sequence ID" value="NZ_RBSD01000206.1"/>
</dbReference>
<sequence>MHRQFNETDLENWARFSADRNPVHFDTDFAIANGHSGRIVHGMLAMMPLKNHLANEATECDQPREIKLHLKHAIGLNQQVSYTSAPPQRLKVSAEGKTLYSGCAKPGINPDILAVAAQARKRPILERFSAQALHEQHALLQRTIDSEVHPAVYWDAILFSIYIEDNRKTALASDVQRFLAGEGISELQPYIVYQVSHTLSLIQVQWQGLDSQDFESIHYSVTGKDLIRVNNSIFGSVVFMLYHHDQPLVAVEMGLIANLLEQQT</sequence>
<organism evidence="2 3">
    <name type="scientific">Pseudomonas coronafaciens pv. striafaciens</name>
    <dbReference type="NCBI Taxonomy" id="235276"/>
    <lineage>
        <taxon>Bacteria</taxon>
        <taxon>Pseudomonadati</taxon>
        <taxon>Pseudomonadota</taxon>
        <taxon>Gammaproteobacteria</taxon>
        <taxon>Pseudomonadales</taxon>
        <taxon>Pseudomonadaceae</taxon>
        <taxon>Pseudomonas</taxon>
        <taxon>Pseudomonas coronafaciens</taxon>
    </lineage>
</organism>
<feature type="domain" description="MaoC-like" evidence="1">
    <location>
        <begin position="3"/>
        <end position="53"/>
    </location>
</feature>
<accession>A0A3M4XVQ2</accession>